<dbReference type="SUPFAM" id="SSF51735">
    <property type="entry name" value="NAD(P)-binding Rossmann-fold domains"/>
    <property type="match status" value="1"/>
</dbReference>
<dbReference type="Pfam" id="PF07993">
    <property type="entry name" value="NAD_binding_4"/>
    <property type="match status" value="1"/>
</dbReference>
<evidence type="ECO:0000313" key="2">
    <source>
        <dbReference type="EMBL" id="MDR6299453.1"/>
    </source>
</evidence>
<dbReference type="InterPro" id="IPR013120">
    <property type="entry name" value="FAR_NAD-bd"/>
</dbReference>
<dbReference type="InterPro" id="IPR051783">
    <property type="entry name" value="NAD(P)-dependent_oxidoreduct"/>
</dbReference>
<dbReference type="RefSeq" id="WP_309726156.1">
    <property type="nucleotide sequence ID" value="NZ_JAVDQA010000001.1"/>
</dbReference>
<protein>
    <submittedName>
        <fullName evidence="2">Nucleoside-diphosphate-sugar epimerase</fullName>
    </submittedName>
</protein>
<accession>A0ABU1K1F7</accession>
<keyword evidence="3" id="KW-1185">Reference proteome</keyword>
<gene>
    <name evidence="2" type="ORF">GGR31_000069</name>
</gene>
<feature type="domain" description="Thioester reductase (TE)" evidence="1">
    <location>
        <begin position="4"/>
        <end position="186"/>
    </location>
</feature>
<sequence length="336" mass="38197">MILVTGATGLVGSHLLAKLVLEETPIRALYRSEEKISLAKKVLATYFKEKTEKYFSKIEWFKADITDIPTLTDAFKGISYVYHCAGLISYDVRDYKKLRKINIEGTANVVNIALSKNIKKLCHVSSIASLGDEIGTKKITENSPRINENFHDNYSITKYGGEMEVWRASQEGLSVVIVNPGVIIGNGFWDAGSGLLFKKVANGLRYHFPLTTGFVGVEDVVNIMRKLMQSDLQNERFIIISENLSFKEVLQQIAVSIHKPKPTKRLHSWMVFLGWIFQSLGKFFFNTKKELTSRSIKAISSRSYYSNEKVKEKLNYEFQPIEKVIQKTGKEFISEN</sequence>
<comment type="caution">
    <text evidence="2">The sequence shown here is derived from an EMBL/GenBank/DDBJ whole genome shotgun (WGS) entry which is preliminary data.</text>
</comment>
<evidence type="ECO:0000313" key="3">
    <source>
        <dbReference type="Proteomes" id="UP001257659"/>
    </source>
</evidence>
<dbReference type="PANTHER" id="PTHR48079">
    <property type="entry name" value="PROTEIN YEEZ"/>
    <property type="match status" value="1"/>
</dbReference>
<evidence type="ECO:0000259" key="1">
    <source>
        <dbReference type="Pfam" id="PF07993"/>
    </source>
</evidence>
<name>A0ABU1K1F7_9FLAO</name>
<dbReference type="Proteomes" id="UP001257659">
    <property type="component" value="Unassembled WGS sequence"/>
</dbReference>
<dbReference type="EMBL" id="JAVDQA010000001">
    <property type="protein sequence ID" value="MDR6299453.1"/>
    <property type="molecule type" value="Genomic_DNA"/>
</dbReference>
<proteinExistence type="predicted"/>
<dbReference type="PANTHER" id="PTHR48079:SF6">
    <property type="entry name" value="NAD(P)-BINDING DOMAIN-CONTAINING PROTEIN-RELATED"/>
    <property type="match status" value="1"/>
</dbReference>
<organism evidence="2 3">
    <name type="scientific">Mesonia maritima</name>
    <dbReference type="NCBI Taxonomy" id="1793873"/>
    <lineage>
        <taxon>Bacteria</taxon>
        <taxon>Pseudomonadati</taxon>
        <taxon>Bacteroidota</taxon>
        <taxon>Flavobacteriia</taxon>
        <taxon>Flavobacteriales</taxon>
        <taxon>Flavobacteriaceae</taxon>
        <taxon>Mesonia</taxon>
    </lineage>
</organism>
<reference evidence="2 3" key="1">
    <citation type="submission" date="2023-07" db="EMBL/GenBank/DDBJ databases">
        <title>Genomic Encyclopedia of Type Strains, Phase IV (KMG-IV): sequencing the most valuable type-strain genomes for metagenomic binning, comparative biology and taxonomic classification.</title>
        <authorList>
            <person name="Goeker M."/>
        </authorList>
    </citation>
    <scope>NUCLEOTIDE SEQUENCE [LARGE SCALE GENOMIC DNA]</scope>
    <source>
        <strain evidence="2 3">DSM 102814</strain>
    </source>
</reference>
<dbReference type="Gene3D" id="3.40.50.720">
    <property type="entry name" value="NAD(P)-binding Rossmann-like Domain"/>
    <property type="match status" value="1"/>
</dbReference>
<dbReference type="InterPro" id="IPR036291">
    <property type="entry name" value="NAD(P)-bd_dom_sf"/>
</dbReference>